<accession>A0A0G4G7X9</accession>
<feature type="compositionally biased region" description="Low complexity" evidence="1">
    <location>
        <begin position="205"/>
        <end position="215"/>
    </location>
</feature>
<dbReference type="Proteomes" id="UP000041254">
    <property type="component" value="Unassembled WGS sequence"/>
</dbReference>
<name>A0A0G4G7X9_VITBC</name>
<protein>
    <submittedName>
        <fullName evidence="3">Uncharacterized protein</fullName>
    </submittedName>
</protein>
<proteinExistence type="predicted"/>
<gene>
    <name evidence="3" type="ORF">Vbra_3233</name>
</gene>
<dbReference type="VEuPathDB" id="CryptoDB:Vbra_3233"/>
<keyword evidence="2" id="KW-0732">Signal</keyword>
<dbReference type="EMBL" id="CDMY01000592">
    <property type="protein sequence ID" value="CEM24841.1"/>
    <property type="molecule type" value="Genomic_DNA"/>
</dbReference>
<organism evidence="3 4">
    <name type="scientific">Vitrella brassicaformis (strain CCMP3155)</name>
    <dbReference type="NCBI Taxonomy" id="1169540"/>
    <lineage>
        <taxon>Eukaryota</taxon>
        <taxon>Sar</taxon>
        <taxon>Alveolata</taxon>
        <taxon>Colpodellida</taxon>
        <taxon>Vitrellaceae</taxon>
        <taxon>Vitrella</taxon>
    </lineage>
</organism>
<dbReference type="AlphaFoldDB" id="A0A0G4G7X9"/>
<evidence type="ECO:0000313" key="3">
    <source>
        <dbReference type="EMBL" id="CEM24841.1"/>
    </source>
</evidence>
<feature type="chain" id="PRO_5005189622" evidence="2">
    <location>
        <begin position="19"/>
        <end position="258"/>
    </location>
</feature>
<sequence length="258" mass="28177">MKGQTVLILLLSFLQAKALEPALPAKQAATAALDEATPTVDVQTALVAKEAATAALDEGATPDEFELDDFLGESPSPSPSLVCIPVPVDLHANHPIIQEAAAHILAQIKVPPTKVLCEKKKKTEKEILKDCGGDMTKLQELKDGSWVEKAIVVADAWWQLRFGRPTTFAERLLLLEHLTMGSYDPALVDKLRKDDDDDDGPPPAAGSSSSSGVSAEARVFDGMQPWRDDDSRSHKEMTDHFRQGWIDERLMDGTNDRE</sequence>
<keyword evidence="4" id="KW-1185">Reference proteome</keyword>
<evidence type="ECO:0000313" key="4">
    <source>
        <dbReference type="Proteomes" id="UP000041254"/>
    </source>
</evidence>
<evidence type="ECO:0000256" key="2">
    <source>
        <dbReference type="SAM" id="SignalP"/>
    </source>
</evidence>
<feature type="region of interest" description="Disordered" evidence="1">
    <location>
        <begin position="189"/>
        <end position="239"/>
    </location>
</feature>
<evidence type="ECO:0000256" key="1">
    <source>
        <dbReference type="SAM" id="MobiDB-lite"/>
    </source>
</evidence>
<dbReference type="InParanoid" id="A0A0G4G7X9"/>
<feature type="signal peptide" evidence="2">
    <location>
        <begin position="1"/>
        <end position="18"/>
    </location>
</feature>
<reference evidence="3 4" key="1">
    <citation type="submission" date="2014-11" db="EMBL/GenBank/DDBJ databases">
        <authorList>
            <person name="Zhu J."/>
            <person name="Qi W."/>
            <person name="Song R."/>
        </authorList>
    </citation>
    <scope>NUCLEOTIDE SEQUENCE [LARGE SCALE GENOMIC DNA]</scope>
</reference>
<feature type="compositionally biased region" description="Basic and acidic residues" evidence="1">
    <location>
        <begin position="226"/>
        <end position="239"/>
    </location>
</feature>